<sequence>MVALGLAGCATGPQFDTRDTLSALTPSQVALSEEGAAGARVVWGGMIVNTRNLEQATQVEILAYPLDRQQRPRTDRTQQGRFMARVPGYLESVDYSPGRLLTVTGRLEKVVTGQVGDTPYRYPVMAVDNDYLWPQEADPVNTRPRFNIGIGVILSN</sequence>
<name>A0A1H7IHP2_9GAMM</name>
<dbReference type="InterPro" id="IPR004658">
    <property type="entry name" value="OMP_Slp"/>
</dbReference>
<dbReference type="PANTHER" id="PTHR37530:SF1">
    <property type="entry name" value="OUTER MEMBRANE PROTEIN SLP"/>
    <property type="match status" value="1"/>
</dbReference>
<accession>A0A1H7IHP2</accession>
<dbReference type="STRING" id="1396821.SAMN05444515_103153"/>
<dbReference type="EMBL" id="FOAA01000003">
    <property type="protein sequence ID" value="SEK61989.1"/>
    <property type="molecule type" value="Genomic_DNA"/>
</dbReference>
<dbReference type="PIRSF" id="PIRSF004982">
    <property type="entry name" value="SlP"/>
    <property type="match status" value="1"/>
</dbReference>
<dbReference type="PANTHER" id="PTHR37530">
    <property type="entry name" value="OUTER MEMBRANE PROTEIN SLP"/>
    <property type="match status" value="1"/>
</dbReference>
<dbReference type="GO" id="GO:0019867">
    <property type="term" value="C:outer membrane"/>
    <property type="evidence" value="ECO:0007669"/>
    <property type="project" value="InterPro"/>
</dbReference>
<dbReference type="Proteomes" id="UP000199256">
    <property type="component" value="Unassembled WGS sequence"/>
</dbReference>
<evidence type="ECO:0000313" key="2">
    <source>
        <dbReference type="Proteomes" id="UP000199256"/>
    </source>
</evidence>
<keyword evidence="1" id="KW-0449">Lipoprotein</keyword>
<gene>
    <name evidence="1" type="ORF">SAMN05444515_103153</name>
</gene>
<protein>
    <submittedName>
        <fullName evidence="1">Outer membrane lipoprotein</fullName>
    </submittedName>
</protein>
<dbReference type="Pfam" id="PF03843">
    <property type="entry name" value="Slp"/>
    <property type="match status" value="1"/>
</dbReference>
<reference evidence="2" key="1">
    <citation type="submission" date="2016-10" db="EMBL/GenBank/DDBJ databases">
        <authorList>
            <person name="Varghese N."/>
            <person name="Submissions S."/>
        </authorList>
    </citation>
    <scope>NUCLEOTIDE SEQUENCE [LARGE SCALE GENOMIC DNA]</scope>
    <source>
        <strain evidence="2">DSM 241</strain>
    </source>
</reference>
<proteinExistence type="predicted"/>
<evidence type="ECO:0000313" key="1">
    <source>
        <dbReference type="EMBL" id="SEK61989.1"/>
    </source>
</evidence>
<dbReference type="AlphaFoldDB" id="A0A1H7IHP2"/>
<keyword evidence="2" id="KW-1185">Reference proteome</keyword>
<organism evidence="1 2">
    <name type="scientific">Ectothiorhodospira marina</name>
    <dbReference type="NCBI Taxonomy" id="1396821"/>
    <lineage>
        <taxon>Bacteria</taxon>
        <taxon>Pseudomonadati</taxon>
        <taxon>Pseudomonadota</taxon>
        <taxon>Gammaproteobacteria</taxon>
        <taxon>Chromatiales</taxon>
        <taxon>Ectothiorhodospiraceae</taxon>
        <taxon>Ectothiorhodospira</taxon>
    </lineage>
</organism>